<keyword evidence="1" id="KW-0378">Hydrolase</keyword>
<dbReference type="SUPFAM" id="SSF53474">
    <property type="entry name" value="alpha/beta-Hydrolases"/>
    <property type="match status" value="2"/>
</dbReference>
<feature type="domain" description="Serine aminopeptidase S33" evidence="3">
    <location>
        <begin position="15"/>
        <end position="243"/>
    </location>
</feature>
<dbReference type="InterPro" id="IPR000073">
    <property type="entry name" value="AB_hydrolase_1"/>
</dbReference>
<evidence type="ECO:0000313" key="4">
    <source>
        <dbReference type="EMBL" id="MDR6939916.1"/>
    </source>
</evidence>
<dbReference type="RefSeq" id="WP_309956976.1">
    <property type="nucleotide sequence ID" value="NZ_JAVDUJ010000001.1"/>
</dbReference>
<organism evidence="4 5">
    <name type="scientific">Arcanobacterium hippocoleae</name>
    <dbReference type="NCBI Taxonomy" id="149017"/>
    <lineage>
        <taxon>Bacteria</taxon>
        <taxon>Bacillati</taxon>
        <taxon>Actinomycetota</taxon>
        <taxon>Actinomycetes</taxon>
        <taxon>Actinomycetales</taxon>
        <taxon>Actinomycetaceae</taxon>
        <taxon>Arcanobacterium</taxon>
    </lineage>
</organism>
<dbReference type="PANTHER" id="PTHR48081">
    <property type="entry name" value="AB HYDROLASE SUPERFAMILY PROTEIN C4A8.06C"/>
    <property type="match status" value="1"/>
</dbReference>
<evidence type="ECO:0000256" key="1">
    <source>
        <dbReference type="ARBA" id="ARBA00022801"/>
    </source>
</evidence>
<comment type="caution">
    <text evidence="4">The sequence shown here is derived from an EMBL/GenBank/DDBJ whole genome shotgun (WGS) entry which is preliminary data.</text>
</comment>
<dbReference type="InterPro" id="IPR050300">
    <property type="entry name" value="GDXG_lipolytic_enzyme"/>
</dbReference>
<dbReference type="InterPro" id="IPR013094">
    <property type="entry name" value="AB_hydrolase_3"/>
</dbReference>
<dbReference type="PANTHER" id="PTHR48081:SF8">
    <property type="entry name" value="ALPHA_BETA HYDROLASE FOLD-3 DOMAIN-CONTAINING PROTEIN-RELATED"/>
    <property type="match status" value="1"/>
</dbReference>
<dbReference type="Pfam" id="PF07859">
    <property type="entry name" value="Abhydrolase_3"/>
    <property type="match status" value="1"/>
</dbReference>
<proteinExistence type="predicted"/>
<gene>
    <name evidence="4" type="ORF">J2S36_001459</name>
</gene>
<sequence length="575" mass="62553">MCDKRLAYTRSGNALRGTIVAFHGVTDSASSLMDLAQRYHADWEVILVDTLGHGLSARFSAAELQDPFAAMVKAAAQTLVDITSRSLNGSVVLMGHSLGGAIAATLAARFPQMIRALVLEDPALLTQTQALMYQQNALHLLEKVQQTKQYPSPALELLRASYPHWSEVEYLGWAQGKIQVDQDFLATGIVGTINRDLLATLQMPTLLITGDGEDVLFGEQGMKQANSYNNPNLQCVQIANATHTVRRDQSEKFYAAVEEFFDRVITGAADYAYEPYIDPELLPVIADIPEQRTWDLKKMRAKGEELLNNVTVPAGVDVTVLRTGQIVSRFISKEATSANASVKRIIFAIHGGGYVAGKAAFDDARNAEIAQRFNALVVSPEYRLAPETPYPGAVEDCISALQFCFDEYQNLPVYLYGDSAGAGLVNQILQSVNKDFAEKIKGLILLEPCLDASMGSASYAKYSQGPIWTRKAAASAWKAYAGNADLPEFAFPYAMPPVMIPAILFVNPVDPLRDEALTWAKTQIDRGGKVSVYLPAGTFHGALSVSGSKVWAQVSKLIDAFIVDTEEGDAGEAEK</sequence>
<dbReference type="Gene3D" id="3.40.50.1820">
    <property type="entry name" value="alpha/beta hydrolase"/>
    <property type="match status" value="2"/>
</dbReference>
<dbReference type="InterPro" id="IPR022742">
    <property type="entry name" value="Hydrolase_4"/>
</dbReference>
<accession>A0ABU1T4V7</accession>
<dbReference type="Pfam" id="PF12146">
    <property type="entry name" value="Hydrolase_4"/>
    <property type="match status" value="1"/>
</dbReference>
<dbReference type="EMBL" id="JAVDUJ010000001">
    <property type="protein sequence ID" value="MDR6939916.1"/>
    <property type="molecule type" value="Genomic_DNA"/>
</dbReference>
<evidence type="ECO:0000259" key="3">
    <source>
        <dbReference type="Pfam" id="PF12146"/>
    </source>
</evidence>
<evidence type="ECO:0000313" key="5">
    <source>
        <dbReference type="Proteomes" id="UP001266099"/>
    </source>
</evidence>
<feature type="domain" description="Alpha/beta hydrolase fold-3" evidence="2">
    <location>
        <begin position="347"/>
        <end position="542"/>
    </location>
</feature>
<protein>
    <submittedName>
        <fullName evidence="4">Acetyl esterase/lipase</fullName>
    </submittedName>
</protein>
<dbReference type="InterPro" id="IPR029058">
    <property type="entry name" value="AB_hydrolase_fold"/>
</dbReference>
<reference evidence="4 5" key="1">
    <citation type="submission" date="2023-07" db="EMBL/GenBank/DDBJ databases">
        <title>Sequencing the genomes of 1000 actinobacteria strains.</title>
        <authorList>
            <person name="Klenk H.-P."/>
        </authorList>
    </citation>
    <scope>NUCLEOTIDE SEQUENCE [LARGE SCALE GENOMIC DNA]</scope>
    <source>
        <strain evidence="4 5">DSM 15539</strain>
    </source>
</reference>
<dbReference type="PRINTS" id="PR00111">
    <property type="entry name" value="ABHYDROLASE"/>
</dbReference>
<name>A0ABU1T4V7_9ACTO</name>
<dbReference type="Proteomes" id="UP001266099">
    <property type="component" value="Unassembled WGS sequence"/>
</dbReference>
<keyword evidence="5" id="KW-1185">Reference proteome</keyword>
<evidence type="ECO:0000259" key="2">
    <source>
        <dbReference type="Pfam" id="PF07859"/>
    </source>
</evidence>